<keyword evidence="9" id="KW-1185">Reference proteome</keyword>
<dbReference type="GO" id="GO:0008270">
    <property type="term" value="F:zinc ion binding"/>
    <property type="evidence" value="ECO:0007669"/>
    <property type="project" value="UniProtKB-KW"/>
</dbReference>
<evidence type="ECO:0000256" key="2">
    <source>
        <dbReference type="ARBA" id="ARBA00012483"/>
    </source>
</evidence>
<dbReference type="GO" id="GO:0016567">
    <property type="term" value="P:protein ubiquitination"/>
    <property type="evidence" value="ECO:0007669"/>
    <property type="project" value="TreeGrafter"/>
</dbReference>
<evidence type="ECO:0000256" key="5">
    <source>
        <dbReference type="ARBA" id="ARBA00022833"/>
    </source>
</evidence>
<dbReference type="PANTHER" id="PTHR15710:SF217">
    <property type="entry name" value="E3 UBIQUITIN-PROTEIN LIGASE RDUF2"/>
    <property type="match status" value="1"/>
</dbReference>
<keyword evidence="3" id="KW-0479">Metal-binding</keyword>
<name>A0A7N2N6U4_QUELO</name>
<proteinExistence type="predicted"/>
<dbReference type="OrthoDB" id="4348522at2759"/>
<dbReference type="Proteomes" id="UP000594261">
    <property type="component" value="Chromosome 12"/>
</dbReference>
<dbReference type="GO" id="GO:0005737">
    <property type="term" value="C:cytoplasm"/>
    <property type="evidence" value="ECO:0007669"/>
    <property type="project" value="TreeGrafter"/>
</dbReference>
<dbReference type="RefSeq" id="XP_030946132.1">
    <property type="nucleotide sequence ID" value="XM_031090272.1"/>
</dbReference>
<dbReference type="PANTHER" id="PTHR15710">
    <property type="entry name" value="E3 UBIQUITIN-PROTEIN LIGASE PRAJA"/>
    <property type="match status" value="1"/>
</dbReference>
<feature type="domain" description="RING-type" evidence="7">
    <location>
        <begin position="104"/>
        <end position="144"/>
    </location>
</feature>
<sequence length="148" mass="16735">MKNTSLFSVDASNFNLAPPSSPPPIIFVEEEDEEEEEEEEEDVYDDYDGAVLFIDYGDDDEGGVYYNESPEDVVDDDSDDVRLIVGLKVMNIEEGSSLLLGGECAVCLEEFRVGSHAKLPCSHIFHQNCILPWFWMNDFCPLCRHKMA</sequence>
<evidence type="ECO:0000313" key="9">
    <source>
        <dbReference type="Proteomes" id="UP000594261"/>
    </source>
</evidence>
<evidence type="ECO:0000256" key="1">
    <source>
        <dbReference type="ARBA" id="ARBA00000900"/>
    </source>
</evidence>
<keyword evidence="5" id="KW-0862">Zinc</keyword>
<evidence type="ECO:0000256" key="4">
    <source>
        <dbReference type="ARBA" id="ARBA00022771"/>
    </source>
</evidence>
<gene>
    <name evidence="8" type="primary">LOC115970681</name>
</gene>
<dbReference type="EC" id="2.3.2.27" evidence="2"/>
<dbReference type="InterPro" id="IPR013083">
    <property type="entry name" value="Znf_RING/FYVE/PHD"/>
</dbReference>
<reference evidence="8" key="2">
    <citation type="submission" date="2021-01" db="UniProtKB">
        <authorList>
            <consortium name="EnsemblPlants"/>
        </authorList>
    </citation>
    <scope>IDENTIFICATION</scope>
</reference>
<dbReference type="InterPro" id="IPR001841">
    <property type="entry name" value="Znf_RING"/>
</dbReference>
<comment type="catalytic activity">
    <reaction evidence="1">
        <text>S-ubiquitinyl-[E2 ubiquitin-conjugating enzyme]-L-cysteine + [acceptor protein]-L-lysine = [E2 ubiquitin-conjugating enzyme]-L-cysteine + N(6)-ubiquitinyl-[acceptor protein]-L-lysine.</text>
        <dbReference type="EC" id="2.3.2.27"/>
    </reaction>
</comment>
<evidence type="ECO:0000256" key="6">
    <source>
        <dbReference type="PROSITE-ProRule" id="PRU00175"/>
    </source>
</evidence>
<accession>A0A7N2N6U4</accession>
<dbReference type="KEGG" id="qlo:115970681"/>
<dbReference type="GO" id="GO:0061630">
    <property type="term" value="F:ubiquitin protein ligase activity"/>
    <property type="evidence" value="ECO:0007669"/>
    <property type="project" value="UniProtKB-EC"/>
</dbReference>
<dbReference type="EMBL" id="LRBV02000012">
    <property type="status" value="NOT_ANNOTATED_CDS"/>
    <property type="molecule type" value="Genomic_DNA"/>
</dbReference>
<dbReference type="AlphaFoldDB" id="A0A7N2N6U4"/>
<dbReference type="Pfam" id="PF13639">
    <property type="entry name" value="zf-RING_2"/>
    <property type="match status" value="1"/>
</dbReference>
<dbReference type="PROSITE" id="PS50089">
    <property type="entry name" value="ZF_RING_2"/>
    <property type="match status" value="1"/>
</dbReference>
<dbReference type="GeneID" id="115970681"/>
<dbReference type="InParanoid" id="A0A7N2N6U4"/>
<evidence type="ECO:0000313" key="8">
    <source>
        <dbReference type="EnsemblPlants" id="QL12p042053:mrna:CDS:1"/>
    </source>
</evidence>
<reference evidence="8 9" key="1">
    <citation type="journal article" date="2016" name="G3 (Bethesda)">
        <title>First Draft Assembly and Annotation of the Genome of a California Endemic Oak Quercus lobata Nee (Fagaceae).</title>
        <authorList>
            <person name="Sork V.L."/>
            <person name="Fitz-Gibbon S.T."/>
            <person name="Puiu D."/>
            <person name="Crepeau M."/>
            <person name="Gugger P.F."/>
            <person name="Sherman R."/>
            <person name="Stevens K."/>
            <person name="Langley C.H."/>
            <person name="Pellegrini M."/>
            <person name="Salzberg S.L."/>
        </authorList>
    </citation>
    <scope>NUCLEOTIDE SEQUENCE [LARGE SCALE GENOMIC DNA]</scope>
    <source>
        <strain evidence="8 9">cv. SW786</strain>
    </source>
</reference>
<dbReference type="SUPFAM" id="SSF57850">
    <property type="entry name" value="RING/U-box"/>
    <property type="match status" value="1"/>
</dbReference>
<protein>
    <recommendedName>
        <fullName evidence="2">RING-type E3 ubiquitin transferase</fullName>
        <ecNumber evidence="2">2.3.2.27</ecNumber>
    </recommendedName>
</protein>
<dbReference type="EnsemblPlants" id="QL12p042053:mrna">
    <property type="protein sequence ID" value="QL12p042053:mrna:CDS:1"/>
    <property type="gene ID" value="QL12p042053"/>
</dbReference>
<evidence type="ECO:0000256" key="3">
    <source>
        <dbReference type="ARBA" id="ARBA00022723"/>
    </source>
</evidence>
<dbReference type="Gene3D" id="3.30.40.10">
    <property type="entry name" value="Zinc/RING finger domain, C3HC4 (zinc finger)"/>
    <property type="match status" value="1"/>
</dbReference>
<dbReference type="Gramene" id="QL12p042053:mrna">
    <property type="protein sequence ID" value="QL12p042053:mrna:CDS:1"/>
    <property type="gene ID" value="QL12p042053"/>
</dbReference>
<dbReference type="SMART" id="SM00184">
    <property type="entry name" value="RING"/>
    <property type="match status" value="1"/>
</dbReference>
<organism evidence="8 9">
    <name type="scientific">Quercus lobata</name>
    <name type="common">Valley oak</name>
    <dbReference type="NCBI Taxonomy" id="97700"/>
    <lineage>
        <taxon>Eukaryota</taxon>
        <taxon>Viridiplantae</taxon>
        <taxon>Streptophyta</taxon>
        <taxon>Embryophyta</taxon>
        <taxon>Tracheophyta</taxon>
        <taxon>Spermatophyta</taxon>
        <taxon>Magnoliopsida</taxon>
        <taxon>eudicotyledons</taxon>
        <taxon>Gunneridae</taxon>
        <taxon>Pentapetalae</taxon>
        <taxon>rosids</taxon>
        <taxon>fabids</taxon>
        <taxon>Fagales</taxon>
        <taxon>Fagaceae</taxon>
        <taxon>Quercus</taxon>
    </lineage>
</organism>
<keyword evidence="4 6" id="KW-0863">Zinc-finger</keyword>
<evidence type="ECO:0000259" key="7">
    <source>
        <dbReference type="PROSITE" id="PS50089"/>
    </source>
</evidence>